<sequence>MILFHFGHQAGNRGWQSIGDPVMGGQSVGVMDELDASTSVFHGTVSLANGGGFASVKTDIPVTDLSHFNAIRLAVRGDGKDYKLGLRISHDRNAPVYQHAFATQAGQQQTIELPFTGFVPRLRGRTLVNAPALDTSRIASVSLFISGGQQGPFALYLSGAASAVPLKSPD</sequence>
<keyword evidence="4" id="KW-1185">Reference proteome</keyword>
<protein>
    <recommendedName>
        <fullName evidence="2">NADH:ubiquinone oxidoreductase intermediate-associated protein 30 domain-containing protein</fullName>
    </recommendedName>
</protein>
<evidence type="ECO:0000313" key="3">
    <source>
        <dbReference type="EMBL" id="MCP1673815.1"/>
    </source>
</evidence>
<organism evidence="3 4">
    <name type="scientific">Natronocella acetinitrilica</name>
    <dbReference type="NCBI Taxonomy" id="414046"/>
    <lineage>
        <taxon>Bacteria</taxon>
        <taxon>Pseudomonadati</taxon>
        <taxon>Pseudomonadota</taxon>
        <taxon>Gammaproteobacteria</taxon>
        <taxon>Chromatiales</taxon>
        <taxon>Ectothiorhodospiraceae</taxon>
        <taxon>Natronocella</taxon>
    </lineage>
</organism>
<dbReference type="InterPro" id="IPR008979">
    <property type="entry name" value="Galactose-bd-like_sf"/>
</dbReference>
<dbReference type="EMBL" id="JALJXV010000002">
    <property type="protein sequence ID" value="MCP1673815.1"/>
    <property type="molecule type" value="Genomic_DNA"/>
</dbReference>
<dbReference type="Proteomes" id="UP001205843">
    <property type="component" value="Unassembled WGS sequence"/>
</dbReference>
<evidence type="ECO:0000256" key="1">
    <source>
        <dbReference type="ARBA" id="ARBA00007884"/>
    </source>
</evidence>
<evidence type="ECO:0000313" key="4">
    <source>
        <dbReference type="Proteomes" id="UP001205843"/>
    </source>
</evidence>
<feature type="domain" description="NADH:ubiquinone oxidoreductase intermediate-associated protein 30" evidence="2">
    <location>
        <begin position="4"/>
        <end position="156"/>
    </location>
</feature>
<accession>A0AAE3G1G0</accession>
<dbReference type="InterPro" id="IPR039131">
    <property type="entry name" value="NDUFAF1"/>
</dbReference>
<gene>
    <name evidence="3" type="ORF">J2T57_000914</name>
</gene>
<dbReference type="AlphaFoldDB" id="A0AAE3G1G0"/>
<dbReference type="InterPro" id="IPR013857">
    <property type="entry name" value="NADH-UbQ_OxRdtase-assoc_prot30"/>
</dbReference>
<evidence type="ECO:0000259" key="2">
    <source>
        <dbReference type="Pfam" id="PF08547"/>
    </source>
</evidence>
<reference evidence="3" key="1">
    <citation type="submission" date="2022-03" db="EMBL/GenBank/DDBJ databases">
        <title>Genomic Encyclopedia of Type Strains, Phase III (KMG-III): the genomes of soil and plant-associated and newly described type strains.</title>
        <authorList>
            <person name="Whitman W."/>
        </authorList>
    </citation>
    <scope>NUCLEOTIDE SEQUENCE</scope>
    <source>
        <strain evidence="3">ANL 6-2</strain>
    </source>
</reference>
<dbReference type="SUPFAM" id="SSF49785">
    <property type="entry name" value="Galactose-binding domain-like"/>
    <property type="match status" value="1"/>
</dbReference>
<dbReference type="Pfam" id="PF08547">
    <property type="entry name" value="CIA30"/>
    <property type="match status" value="1"/>
</dbReference>
<name>A0AAE3G1G0_9GAMM</name>
<proteinExistence type="inferred from homology"/>
<comment type="caution">
    <text evidence="3">The sequence shown here is derived from an EMBL/GenBank/DDBJ whole genome shotgun (WGS) entry which is preliminary data.</text>
</comment>
<dbReference type="PANTHER" id="PTHR13194:SF19">
    <property type="entry name" value="NAD(P)-BINDING ROSSMANN-FOLD SUPERFAMILY PROTEIN"/>
    <property type="match status" value="1"/>
</dbReference>
<comment type="similarity">
    <text evidence="1">Belongs to the CIA30 family.</text>
</comment>
<dbReference type="PANTHER" id="PTHR13194">
    <property type="entry name" value="COMPLEX I INTERMEDIATE-ASSOCIATED PROTEIN 30"/>
    <property type="match status" value="1"/>
</dbReference>
<dbReference type="RefSeq" id="WP_253474942.1">
    <property type="nucleotide sequence ID" value="NZ_JALJXV010000002.1"/>
</dbReference>